<gene>
    <name evidence="5" type="ORF">AVDCRST_MAG67-1100</name>
</gene>
<evidence type="ECO:0000256" key="3">
    <source>
        <dbReference type="PIRSR" id="PIRSR605959-3"/>
    </source>
</evidence>
<keyword evidence="3" id="KW-0106">Calcium</keyword>
<dbReference type="AlphaFoldDB" id="A0A6J4S4M0"/>
<dbReference type="Pfam" id="PF01557">
    <property type="entry name" value="FAA_hydrolase"/>
    <property type="match status" value="1"/>
</dbReference>
<dbReference type="Gene3D" id="2.30.30.230">
    <property type="entry name" value="Fumarylacetoacetase, N-terminal domain"/>
    <property type="match status" value="1"/>
</dbReference>
<evidence type="ECO:0000256" key="1">
    <source>
        <dbReference type="PIRSR" id="PIRSR605959-1"/>
    </source>
</evidence>
<feature type="binding site" evidence="3">
    <location>
        <position position="202"/>
    </location>
    <ligand>
        <name>Ca(2+)</name>
        <dbReference type="ChEBI" id="CHEBI:29108"/>
    </ligand>
</feature>
<dbReference type="PANTHER" id="PTHR43069">
    <property type="entry name" value="FUMARYLACETOACETASE"/>
    <property type="match status" value="1"/>
</dbReference>
<comment type="cofactor">
    <cofactor evidence="3">
        <name>Ca(2+)</name>
        <dbReference type="ChEBI" id="CHEBI:29108"/>
    </cofactor>
</comment>
<feature type="binding site" evidence="3">
    <location>
        <position position="222"/>
    </location>
    <ligand>
        <name>Mg(2+)</name>
        <dbReference type="ChEBI" id="CHEBI:18420"/>
    </ligand>
</feature>
<dbReference type="GO" id="GO:0046872">
    <property type="term" value="F:metal ion binding"/>
    <property type="evidence" value="ECO:0007669"/>
    <property type="project" value="UniProtKB-KW"/>
</dbReference>
<sequence length="362" mass="38437">MTLREPSAANLQWGVVRVDGGAPQPALRDGDDVLLAAELALDDDGPDLRRALRSPTLNALIELGPPAWCAVQQAAADAPAAARRALADTTAVLPIQIPDYVDFYASLEHATNFGAIFRPDAPAVRDNWRHMPIAYHGRASTVVVSGTTIRRPHGQIGPAVLQATAQLDLEAELGYICGPTATGPIAIDRAEQHIFGVVVVNDWSARDIQRYEYEPLGPFLGKSFATSMSAWITPLTALAAARTQPPPQDPPAAPYLTAKEPWLLGIDLSIEINGEVVSRPSAKSLYWTPAQMLAHLTVNGARLSAGDLFATGTISGTQPQSAGSLAELHRGQRWLADGDDVVLRANAGAVELGEVRGRVAAP</sequence>
<feature type="binding site" evidence="2">
    <location>
        <position position="213"/>
    </location>
    <ligand>
        <name>substrate</name>
    </ligand>
</feature>
<organism evidence="5">
    <name type="scientific">uncultured Solirubrobacteraceae bacterium</name>
    <dbReference type="NCBI Taxonomy" id="1162706"/>
    <lineage>
        <taxon>Bacteria</taxon>
        <taxon>Bacillati</taxon>
        <taxon>Actinomycetota</taxon>
        <taxon>Thermoleophilia</taxon>
        <taxon>Solirubrobacterales</taxon>
        <taxon>Solirubrobacteraceae</taxon>
        <taxon>environmental samples</taxon>
    </lineage>
</organism>
<feature type="binding site" evidence="2">
    <location>
        <position position="118"/>
    </location>
    <ligand>
        <name>substrate</name>
    </ligand>
</feature>
<evidence type="ECO:0000259" key="4">
    <source>
        <dbReference type="Pfam" id="PF01557"/>
    </source>
</evidence>
<dbReference type="InterPro" id="IPR036462">
    <property type="entry name" value="Fumarylacetoacetase_N_sf"/>
</dbReference>
<protein>
    <submittedName>
        <fullName evidence="5">Fumarylacetoacetase</fullName>
        <ecNumber evidence="5">3.7.1.2</ecNumber>
    </submittedName>
</protein>
<name>A0A6J4S4M0_9ACTN</name>
<dbReference type="SUPFAM" id="SSF63433">
    <property type="entry name" value="Fumarylacetoacetate hydrolase, FAH, N-terminal domain"/>
    <property type="match status" value="1"/>
</dbReference>
<keyword evidence="3" id="KW-0479">Metal-binding</keyword>
<evidence type="ECO:0000256" key="2">
    <source>
        <dbReference type="PIRSR" id="PIRSR605959-2"/>
    </source>
</evidence>
<dbReference type="EC" id="3.7.1.2" evidence="5"/>
<dbReference type="GO" id="GO:1902000">
    <property type="term" value="P:homogentisate catabolic process"/>
    <property type="evidence" value="ECO:0007669"/>
    <property type="project" value="TreeGrafter"/>
</dbReference>
<dbReference type="GO" id="GO:0004334">
    <property type="term" value="F:fumarylacetoacetase activity"/>
    <property type="evidence" value="ECO:0007669"/>
    <property type="project" value="UniProtKB-EC"/>
</dbReference>
<dbReference type="PANTHER" id="PTHR43069:SF2">
    <property type="entry name" value="FUMARYLACETOACETASE"/>
    <property type="match status" value="1"/>
</dbReference>
<keyword evidence="3" id="KW-0460">Magnesium</keyword>
<dbReference type="InterPro" id="IPR036663">
    <property type="entry name" value="Fumarylacetoacetase_C_sf"/>
</dbReference>
<feature type="binding site" evidence="2">
    <location>
        <position position="209"/>
    </location>
    <ligand>
        <name>substrate</name>
    </ligand>
</feature>
<dbReference type="GO" id="GO:0006572">
    <property type="term" value="P:L-tyrosine catabolic process"/>
    <property type="evidence" value="ECO:0007669"/>
    <property type="project" value="TreeGrafter"/>
</dbReference>
<dbReference type="SUPFAM" id="SSF56529">
    <property type="entry name" value="FAH"/>
    <property type="match status" value="1"/>
</dbReference>
<keyword evidence="5" id="KW-0378">Hydrolase</keyword>
<accession>A0A6J4S4M0</accession>
<dbReference type="GO" id="GO:0006559">
    <property type="term" value="P:L-phenylalanine catabolic process"/>
    <property type="evidence" value="ECO:0007669"/>
    <property type="project" value="TreeGrafter"/>
</dbReference>
<dbReference type="InterPro" id="IPR005959">
    <property type="entry name" value="Fumarylacetoacetase"/>
</dbReference>
<feature type="binding site" evidence="2">
    <location>
        <position position="313"/>
    </location>
    <ligand>
        <name>substrate</name>
    </ligand>
</feature>
<feature type="binding site" evidence="3">
    <location>
        <position position="102"/>
    </location>
    <ligand>
        <name>Ca(2+)</name>
        <dbReference type="ChEBI" id="CHEBI:29108"/>
    </ligand>
</feature>
<feature type="binding site" evidence="3">
    <location>
        <position position="202"/>
    </location>
    <ligand>
        <name>Mg(2+)</name>
        <dbReference type="ChEBI" id="CHEBI:18420"/>
    </ligand>
</feature>
<dbReference type="EMBL" id="CADCVQ010000050">
    <property type="protein sequence ID" value="CAA9483408.1"/>
    <property type="molecule type" value="Genomic_DNA"/>
</dbReference>
<proteinExistence type="predicted"/>
<feature type="domain" description="Fumarylacetoacetase-like C-terminal" evidence="4">
    <location>
        <begin position="101"/>
        <end position="359"/>
    </location>
</feature>
<evidence type="ECO:0000313" key="5">
    <source>
        <dbReference type="EMBL" id="CAA9483408.1"/>
    </source>
</evidence>
<feature type="binding site" evidence="3">
    <location>
        <position position="226"/>
    </location>
    <ligand>
        <name>Mg(2+)</name>
        <dbReference type="ChEBI" id="CHEBI:18420"/>
    </ligand>
</feature>
<reference evidence="5" key="1">
    <citation type="submission" date="2020-02" db="EMBL/GenBank/DDBJ databases">
        <authorList>
            <person name="Meier V. D."/>
        </authorList>
    </citation>
    <scope>NUCLEOTIDE SEQUENCE</scope>
    <source>
        <strain evidence="5">AVDCRST_MAG67</strain>
    </source>
</reference>
<dbReference type="Gene3D" id="3.90.850.10">
    <property type="entry name" value="Fumarylacetoacetase-like, C-terminal domain"/>
    <property type="match status" value="1"/>
</dbReference>
<feature type="active site" description="Proton acceptor" evidence="1">
    <location>
        <position position="109"/>
    </location>
</feature>
<feature type="binding site" evidence="2">
    <location>
        <position position="104"/>
    </location>
    <ligand>
        <name>substrate</name>
    </ligand>
</feature>
<dbReference type="InterPro" id="IPR011234">
    <property type="entry name" value="Fumarylacetoacetase-like_C"/>
</dbReference>
<feature type="binding site" evidence="3">
    <location>
        <position position="170"/>
    </location>
    <ligand>
        <name>Ca(2+)</name>
        <dbReference type="ChEBI" id="CHEBI:29108"/>
    </ligand>
</feature>
<comment type="cofactor">
    <cofactor evidence="3">
        <name>Mg(2+)</name>
        <dbReference type="ChEBI" id="CHEBI:18420"/>
    </cofactor>
</comment>
<feature type="binding site" evidence="3">
    <location>
        <position position="172"/>
    </location>
    <ligand>
        <name>Ca(2+)</name>
        <dbReference type="ChEBI" id="CHEBI:29108"/>
    </ligand>
</feature>